<dbReference type="GO" id="GO:0005980">
    <property type="term" value="P:glycogen catabolic process"/>
    <property type="evidence" value="ECO:0007669"/>
    <property type="project" value="InterPro"/>
</dbReference>
<keyword evidence="2 6" id="KW-0378">Hydrolase</keyword>
<comment type="similarity">
    <text evidence="1">Belongs to the glycosyl hydrolase 13 family.</text>
</comment>
<dbReference type="KEGG" id="lpav:PLANPX_5457"/>
<dbReference type="InterPro" id="IPR048650">
    <property type="entry name" value="ISOA1-3-like_C"/>
</dbReference>
<dbReference type="CDD" id="cd02856">
    <property type="entry name" value="E_set_GDE_Isoamylase_N"/>
    <property type="match status" value="1"/>
</dbReference>
<dbReference type="RefSeq" id="WP_152101131.1">
    <property type="nucleotide sequence ID" value="NZ_AP021861.1"/>
</dbReference>
<evidence type="ECO:0000256" key="2">
    <source>
        <dbReference type="ARBA" id="ARBA00022801"/>
    </source>
</evidence>
<sequence length="682" mass="75046">MNGATPGRAVPIGATVDAAGVNFCLHAKHATGVTLQLFAAAGDAKPAREFVLDPVANRTYDYWHVHVAGVQAGQLYGYRVAGPNDPARGLRFNPAKLLLDPYARATANLANYQRAAACGGAGENAAVALKGVVVDPAAYEWAGDQPLQRPYVDSMIYELHVAGFTKHPNSGVAATQRGTYAGLVEKIPYLQQLGVRTVELMPVQQFDPTDAPSGVNYWGYQPVAWFAPHAGYSSQQTPLGAVDEFRDLVKALHRADIEVILDVVFNHTAEGDERGPTFSWRGIDNEACYILDANDLSKYVDDTGCGNTVNANSPVVRRMILDCLRYWVTEMHVDGFRFDLAASLSRRWDGAPLERAPILYDIESDPVLAGTKVIAEAWDAGGLYCVSDFAGDRWGVWNGRYRDNVRQFVKGDAGQVATLADCLVGSRNLFHETDRNPDRSVNFITAHDGFTLNDLVSYDAKHNEANGEQSADGSNDNYSWNCGVEGPTDDAAIESLRRRQAKNFLAILFLSEGRPMLLMGDEVLRTQRGNNNAYSQDNELSWFDWDDATRHAGMLRFTRELIAFHQRSSLFRSWAFWGEPGAPQITWHGVRLNEPDWGADSHAVAYELTSPDGAEHLYVALNAYWEPLEFALPPLAAGAQWRRLMDTARESPDDLCVPPAPISAGQTSYRCEARSSVVLIRA</sequence>
<dbReference type="GO" id="GO:0004135">
    <property type="term" value="F:amylo-alpha-1,6-glucosidase activity"/>
    <property type="evidence" value="ECO:0007669"/>
    <property type="project" value="InterPro"/>
</dbReference>
<dbReference type="SUPFAM" id="SSF51445">
    <property type="entry name" value="(Trans)glycosidases"/>
    <property type="match status" value="1"/>
</dbReference>
<dbReference type="GO" id="GO:0019156">
    <property type="term" value="F:isoamylase activity"/>
    <property type="evidence" value="ECO:0007669"/>
    <property type="project" value="UniProtKB-ARBA"/>
</dbReference>
<dbReference type="InterPro" id="IPR017853">
    <property type="entry name" value="GH"/>
</dbReference>
<evidence type="ECO:0000256" key="3">
    <source>
        <dbReference type="ARBA" id="ARBA00022946"/>
    </source>
</evidence>
<gene>
    <name evidence="6" type="ORF">PLANPX_5457</name>
</gene>
<dbReference type="Gene3D" id="2.60.40.10">
    <property type="entry name" value="Immunoglobulins"/>
    <property type="match status" value="1"/>
</dbReference>
<dbReference type="SUPFAM" id="SSF81296">
    <property type="entry name" value="E set domains"/>
    <property type="match status" value="1"/>
</dbReference>
<accession>A0A5K7XHH8</accession>
<dbReference type="EMBL" id="AP021861">
    <property type="protein sequence ID" value="BBO35845.1"/>
    <property type="molecule type" value="Genomic_DNA"/>
</dbReference>
<reference evidence="7" key="1">
    <citation type="submission" date="2019-10" db="EMBL/GenBank/DDBJ databases">
        <title>Lacipirellula parvula gen. nov., sp. nov., representing a lineage of planctomycetes widespread in freshwater anoxic habitats, and description of the family Lacipirellulaceae.</title>
        <authorList>
            <person name="Dedysh S.N."/>
            <person name="Kulichevskaya I.S."/>
            <person name="Beletsky A.V."/>
            <person name="Rakitin A.L."/>
            <person name="Mardanov A.V."/>
            <person name="Ivanova A.A."/>
            <person name="Saltykova V.X."/>
            <person name="Rijpstra W.I.C."/>
            <person name="Sinninghe Damste J.S."/>
            <person name="Ravin N.V."/>
        </authorList>
    </citation>
    <scope>NUCLEOTIDE SEQUENCE [LARGE SCALE GENOMIC DNA]</scope>
    <source>
        <strain evidence="7">PX69</strain>
    </source>
</reference>
<dbReference type="InterPro" id="IPR006047">
    <property type="entry name" value="GH13_cat_dom"/>
</dbReference>
<dbReference type="SUPFAM" id="SSF51011">
    <property type="entry name" value="Glycosyl hydrolase domain"/>
    <property type="match status" value="1"/>
</dbReference>
<keyword evidence="7" id="KW-1185">Reference proteome</keyword>
<dbReference type="NCBIfam" id="TIGR02100">
    <property type="entry name" value="glgX_debranch"/>
    <property type="match status" value="1"/>
</dbReference>
<evidence type="ECO:0000256" key="4">
    <source>
        <dbReference type="ARBA" id="ARBA00023295"/>
    </source>
</evidence>
<dbReference type="Pfam" id="PF02922">
    <property type="entry name" value="CBM_48"/>
    <property type="match status" value="1"/>
</dbReference>
<dbReference type="Gene3D" id="3.20.20.80">
    <property type="entry name" value="Glycosidases"/>
    <property type="match status" value="1"/>
</dbReference>
<dbReference type="Gene3D" id="2.60.40.1180">
    <property type="entry name" value="Golgi alpha-mannosidase II"/>
    <property type="match status" value="1"/>
</dbReference>
<keyword evidence="4 6" id="KW-0326">Glycosidase</keyword>
<dbReference type="InterPro" id="IPR013780">
    <property type="entry name" value="Glyco_hydro_b"/>
</dbReference>
<dbReference type="Pfam" id="PF21156">
    <property type="entry name" value="ISOA1-3_C"/>
    <property type="match status" value="1"/>
</dbReference>
<keyword evidence="3" id="KW-0809">Transit peptide</keyword>
<dbReference type="InterPro" id="IPR011837">
    <property type="entry name" value="Glycogen_debranch_GlgX"/>
</dbReference>
<evidence type="ECO:0000313" key="7">
    <source>
        <dbReference type="Proteomes" id="UP000326837"/>
    </source>
</evidence>
<dbReference type="EC" id="3.2.1.196" evidence="6"/>
<name>A0A5K7XHH8_9BACT</name>
<dbReference type="Proteomes" id="UP000326837">
    <property type="component" value="Chromosome"/>
</dbReference>
<dbReference type="InterPro" id="IPR014756">
    <property type="entry name" value="Ig_E-set"/>
</dbReference>
<dbReference type="InterPro" id="IPR013783">
    <property type="entry name" value="Ig-like_fold"/>
</dbReference>
<dbReference type="GO" id="GO:0120549">
    <property type="term" value="F:limit dextrin alpha-1,6-maltotetraose-hydrolase activity"/>
    <property type="evidence" value="ECO:0007669"/>
    <property type="project" value="UniProtKB-EC"/>
</dbReference>
<dbReference type="CDD" id="cd11326">
    <property type="entry name" value="AmyAc_Glg_debranch"/>
    <property type="match status" value="1"/>
</dbReference>
<organism evidence="6 7">
    <name type="scientific">Lacipirellula parvula</name>
    <dbReference type="NCBI Taxonomy" id="2650471"/>
    <lineage>
        <taxon>Bacteria</taxon>
        <taxon>Pseudomonadati</taxon>
        <taxon>Planctomycetota</taxon>
        <taxon>Planctomycetia</taxon>
        <taxon>Pirellulales</taxon>
        <taxon>Lacipirellulaceae</taxon>
        <taxon>Lacipirellula</taxon>
    </lineage>
</organism>
<evidence type="ECO:0000313" key="6">
    <source>
        <dbReference type="EMBL" id="BBO35845.1"/>
    </source>
</evidence>
<dbReference type="InterPro" id="IPR044505">
    <property type="entry name" value="GlgX_Isoamylase_N_E_set"/>
</dbReference>
<evidence type="ECO:0000259" key="5">
    <source>
        <dbReference type="SMART" id="SM00642"/>
    </source>
</evidence>
<dbReference type="SMART" id="SM00642">
    <property type="entry name" value="Aamy"/>
    <property type="match status" value="1"/>
</dbReference>
<protein>
    <submittedName>
        <fullName evidence="6">Limit dextrin alpha-1,6-maltotetraose-hydrolase</fullName>
        <ecNumber evidence="6">3.2.1.196</ecNumber>
    </submittedName>
</protein>
<dbReference type="Pfam" id="PF00128">
    <property type="entry name" value="Alpha-amylase"/>
    <property type="match status" value="1"/>
</dbReference>
<feature type="domain" description="Glycosyl hydrolase family 13 catalytic" evidence="5">
    <location>
        <begin position="158"/>
        <end position="565"/>
    </location>
</feature>
<dbReference type="InterPro" id="IPR004193">
    <property type="entry name" value="Glyco_hydro_13_N"/>
</dbReference>
<dbReference type="AlphaFoldDB" id="A0A5K7XHH8"/>
<dbReference type="PANTHER" id="PTHR43002">
    <property type="entry name" value="GLYCOGEN DEBRANCHING ENZYME"/>
    <property type="match status" value="1"/>
</dbReference>
<proteinExistence type="inferred from homology"/>
<evidence type="ECO:0000256" key="1">
    <source>
        <dbReference type="ARBA" id="ARBA00008061"/>
    </source>
</evidence>